<dbReference type="RefSeq" id="WP_205116835.1">
    <property type="nucleotide sequence ID" value="NZ_JAFBCM010000001.1"/>
</dbReference>
<dbReference type="EMBL" id="JBHRZH010000006">
    <property type="protein sequence ID" value="MFC3760618.1"/>
    <property type="molecule type" value="Genomic_DNA"/>
</dbReference>
<reference evidence="3" key="1">
    <citation type="journal article" date="2019" name="Int. J. Syst. Evol. Microbiol.">
        <title>The Global Catalogue of Microorganisms (GCM) 10K type strain sequencing project: providing services to taxonomists for standard genome sequencing and annotation.</title>
        <authorList>
            <consortium name="The Broad Institute Genomics Platform"/>
            <consortium name="The Broad Institute Genome Sequencing Center for Infectious Disease"/>
            <person name="Wu L."/>
            <person name="Ma J."/>
        </authorList>
    </citation>
    <scope>NUCLEOTIDE SEQUENCE [LARGE SCALE GENOMIC DNA]</scope>
    <source>
        <strain evidence="3">CGMCC 4.7241</strain>
    </source>
</reference>
<accession>A0ABV7Y6F6</accession>
<feature type="chain" id="PRO_5046791472" description="Secreted protein" evidence="1">
    <location>
        <begin position="28"/>
        <end position="210"/>
    </location>
</feature>
<evidence type="ECO:0000313" key="2">
    <source>
        <dbReference type="EMBL" id="MFC3760618.1"/>
    </source>
</evidence>
<comment type="caution">
    <text evidence="2">The sequence shown here is derived from an EMBL/GenBank/DDBJ whole genome shotgun (WGS) entry which is preliminary data.</text>
</comment>
<sequence>MRTAMSITAVAVLALTFGTAGTGVAVADTASGGTPRSYEHVLPGAGSASANATAHADGRVTGTATARGGRSLLPLPLPLPGFGTSSAGAGGSAERYFDAAAGTYEVKIRYVSAVGEENEGKGGRASNVRTSVAQFVGSEGHQAAPVIEFEGLPSSPATVTTTLLVSVPSGEAGRIWVKGDVGASAAADAGQTATARVKVSGMSFTINRIR</sequence>
<protein>
    <recommendedName>
        <fullName evidence="4">Secreted protein</fullName>
    </recommendedName>
</protein>
<keyword evidence="1" id="KW-0732">Signal</keyword>
<evidence type="ECO:0008006" key="4">
    <source>
        <dbReference type="Google" id="ProtNLM"/>
    </source>
</evidence>
<evidence type="ECO:0000313" key="3">
    <source>
        <dbReference type="Proteomes" id="UP001595699"/>
    </source>
</evidence>
<dbReference type="Proteomes" id="UP001595699">
    <property type="component" value="Unassembled WGS sequence"/>
</dbReference>
<keyword evidence="3" id="KW-1185">Reference proteome</keyword>
<gene>
    <name evidence="2" type="ORF">ACFOUW_07195</name>
</gene>
<proteinExistence type="predicted"/>
<evidence type="ECO:0000256" key="1">
    <source>
        <dbReference type="SAM" id="SignalP"/>
    </source>
</evidence>
<feature type="signal peptide" evidence="1">
    <location>
        <begin position="1"/>
        <end position="27"/>
    </location>
</feature>
<name>A0ABV7Y6F6_9ACTN</name>
<organism evidence="2 3">
    <name type="scientific">Tenggerimyces flavus</name>
    <dbReference type="NCBI Taxonomy" id="1708749"/>
    <lineage>
        <taxon>Bacteria</taxon>
        <taxon>Bacillati</taxon>
        <taxon>Actinomycetota</taxon>
        <taxon>Actinomycetes</taxon>
        <taxon>Propionibacteriales</taxon>
        <taxon>Nocardioidaceae</taxon>
        <taxon>Tenggerimyces</taxon>
    </lineage>
</organism>